<feature type="region of interest" description="Disordered" evidence="6">
    <location>
        <begin position="313"/>
        <end position="342"/>
    </location>
</feature>
<evidence type="ECO:0000256" key="5">
    <source>
        <dbReference type="ARBA" id="ARBA00023136"/>
    </source>
</evidence>
<keyword evidence="4 7" id="KW-1133">Transmembrane helix</keyword>
<dbReference type="SUPFAM" id="SSF103481">
    <property type="entry name" value="Multidrug resistance efflux transporter EmrE"/>
    <property type="match status" value="1"/>
</dbReference>
<evidence type="ECO:0000256" key="7">
    <source>
        <dbReference type="SAM" id="Phobius"/>
    </source>
</evidence>
<dbReference type="Proteomes" id="UP000545286">
    <property type="component" value="Unassembled WGS sequence"/>
</dbReference>
<evidence type="ECO:0000256" key="3">
    <source>
        <dbReference type="ARBA" id="ARBA00022692"/>
    </source>
</evidence>
<comment type="similarity">
    <text evidence="2">Belongs to the EamA transporter family.</text>
</comment>
<dbReference type="InterPro" id="IPR050638">
    <property type="entry name" value="AA-Vitamin_Transporters"/>
</dbReference>
<evidence type="ECO:0000256" key="4">
    <source>
        <dbReference type="ARBA" id="ARBA00022989"/>
    </source>
</evidence>
<dbReference type="GO" id="GO:0016020">
    <property type="term" value="C:membrane"/>
    <property type="evidence" value="ECO:0007669"/>
    <property type="project" value="UniProtKB-SubCell"/>
</dbReference>
<feature type="compositionally biased region" description="Low complexity" evidence="6">
    <location>
        <begin position="313"/>
        <end position="334"/>
    </location>
</feature>
<feature type="signal peptide" evidence="8">
    <location>
        <begin position="1"/>
        <end position="22"/>
    </location>
</feature>
<dbReference type="InterPro" id="IPR037185">
    <property type="entry name" value="EmrE-like"/>
</dbReference>
<dbReference type="AlphaFoldDB" id="A0A7W4UNN2"/>
<organism evidence="10 11">
    <name type="scientific">Pseudoclavibacter helvolus</name>
    <dbReference type="NCBI Taxonomy" id="255205"/>
    <lineage>
        <taxon>Bacteria</taxon>
        <taxon>Bacillati</taxon>
        <taxon>Actinomycetota</taxon>
        <taxon>Actinomycetes</taxon>
        <taxon>Micrococcales</taxon>
        <taxon>Microbacteriaceae</taxon>
        <taxon>Pseudoclavibacter</taxon>
    </lineage>
</organism>
<evidence type="ECO:0000256" key="2">
    <source>
        <dbReference type="ARBA" id="ARBA00007362"/>
    </source>
</evidence>
<feature type="transmembrane region" description="Helical" evidence="7">
    <location>
        <begin position="32"/>
        <end position="51"/>
    </location>
</feature>
<feature type="transmembrane region" description="Helical" evidence="7">
    <location>
        <begin position="134"/>
        <end position="155"/>
    </location>
</feature>
<evidence type="ECO:0000259" key="9">
    <source>
        <dbReference type="Pfam" id="PF00892"/>
    </source>
</evidence>
<evidence type="ECO:0000256" key="6">
    <source>
        <dbReference type="SAM" id="MobiDB-lite"/>
    </source>
</evidence>
<dbReference type="PANTHER" id="PTHR32322">
    <property type="entry name" value="INNER MEMBRANE TRANSPORTER"/>
    <property type="match status" value="1"/>
</dbReference>
<feature type="chain" id="PRO_5031394879" evidence="8">
    <location>
        <begin position="23"/>
        <end position="342"/>
    </location>
</feature>
<feature type="transmembrane region" description="Helical" evidence="7">
    <location>
        <begin position="79"/>
        <end position="99"/>
    </location>
</feature>
<reference evidence="10 11" key="1">
    <citation type="submission" date="2020-08" db="EMBL/GenBank/DDBJ databases">
        <title>Sequencing the genomes of 1000 actinobacteria strains.</title>
        <authorList>
            <person name="Klenk H.-P."/>
        </authorList>
    </citation>
    <scope>NUCLEOTIDE SEQUENCE [LARGE SCALE GENOMIC DNA]</scope>
    <source>
        <strain evidence="10 11">DSM 20419</strain>
    </source>
</reference>
<feature type="domain" description="EamA" evidence="9">
    <location>
        <begin position="2"/>
        <end position="151"/>
    </location>
</feature>
<feature type="transmembrane region" description="Helical" evidence="7">
    <location>
        <begin position="225"/>
        <end position="244"/>
    </location>
</feature>
<protein>
    <submittedName>
        <fullName evidence="10">DME family drug/metabolite transporter</fullName>
    </submittedName>
</protein>
<gene>
    <name evidence="10" type="ORF">FHX72_001838</name>
</gene>
<dbReference type="EMBL" id="JACHWJ010000002">
    <property type="protein sequence ID" value="MBB2957701.1"/>
    <property type="molecule type" value="Genomic_DNA"/>
</dbReference>
<feature type="transmembrane region" description="Helical" evidence="7">
    <location>
        <begin position="256"/>
        <end position="275"/>
    </location>
</feature>
<keyword evidence="8" id="KW-0732">Signal</keyword>
<dbReference type="PANTHER" id="PTHR32322:SF2">
    <property type="entry name" value="EAMA DOMAIN-CONTAINING PROTEIN"/>
    <property type="match status" value="1"/>
</dbReference>
<evidence type="ECO:0000313" key="11">
    <source>
        <dbReference type="Proteomes" id="UP000545286"/>
    </source>
</evidence>
<sequence>MMALLLVLFAAVCFGTTGTAQALGAPEVSALSLGSARLAFGGTLLGLWALIAAQRRRSREDAGIRLQATALRRPTRTHLVLVLVGALGVLLYQPLFFAGTAGSGVAVGTVLALGSAPVLTGLLQWALARRFPGLSWGVATAIAILGVTLIAAAGAGDAGGANLGGIAASIGAGASYSIYTLSAKALMNRGWSADGTMGVVFGVAGLVSIPLLLLSGAEWMLTPTGLATAAWLGIVTTTIAYLCFGAGLAKLQAATVSTLTLAEPLTASILGLLVLREQLATLEALGLAVLAAGIVVLVLGSTGALTRRGTKAAAPASAGGSASVSASASASASPDSTDRGQR</sequence>
<keyword evidence="3 7" id="KW-0812">Transmembrane</keyword>
<comment type="caution">
    <text evidence="10">The sequence shown here is derived from an EMBL/GenBank/DDBJ whole genome shotgun (WGS) entry which is preliminary data.</text>
</comment>
<feature type="transmembrane region" description="Helical" evidence="7">
    <location>
        <begin position="161"/>
        <end position="179"/>
    </location>
</feature>
<feature type="transmembrane region" description="Helical" evidence="7">
    <location>
        <begin position="105"/>
        <end position="127"/>
    </location>
</feature>
<evidence type="ECO:0000256" key="1">
    <source>
        <dbReference type="ARBA" id="ARBA00004141"/>
    </source>
</evidence>
<dbReference type="Pfam" id="PF00892">
    <property type="entry name" value="EamA"/>
    <property type="match status" value="2"/>
</dbReference>
<feature type="transmembrane region" description="Helical" evidence="7">
    <location>
        <begin position="287"/>
        <end position="305"/>
    </location>
</feature>
<feature type="transmembrane region" description="Helical" evidence="7">
    <location>
        <begin position="191"/>
        <end position="213"/>
    </location>
</feature>
<name>A0A7W4UNN2_9MICO</name>
<proteinExistence type="inferred from homology"/>
<keyword evidence="5 7" id="KW-0472">Membrane</keyword>
<evidence type="ECO:0000256" key="8">
    <source>
        <dbReference type="SAM" id="SignalP"/>
    </source>
</evidence>
<dbReference type="InterPro" id="IPR000620">
    <property type="entry name" value="EamA_dom"/>
</dbReference>
<evidence type="ECO:0000313" key="10">
    <source>
        <dbReference type="EMBL" id="MBB2957701.1"/>
    </source>
</evidence>
<comment type="subcellular location">
    <subcellularLocation>
        <location evidence="1">Membrane</location>
        <topology evidence="1">Multi-pass membrane protein</topology>
    </subcellularLocation>
</comment>
<keyword evidence="11" id="KW-1185">Reference proteome</keyword>
<accession>A0A7W4UNN2</accession>
<feature type="domain" description="EamA" evidence="9">
    <location>
        <begin position="165"/>
        <end position="298"/>
    </location>
</feature>